<dbReference type="PANTHER" id="PTHR46211">
    <property type="entry name" value="GLYCEROPHOSPHORYL DIESTER PHOSPHODIESTERASE"/>
    <property type="match status" value="1"/>
</dbReference>
<sequence length="264" mass="29114">MRQTPPDVVAHRGASAHRAEHTRGAYELALEQGADALECDVRVSRDGHLVCVHDRRVDRTSSGRGVVSELTVQAMSALDFTHHSVDDPEHGVLTLDELLGMVSDHGRGVRLFVETKHPVRYGGLVEQKLLAMLVRHGMATPADKESSTVVMMSFAPSAVRRFRLAAPKVPTVLLFDRWGRRRGGLLPPWADHAGPDIRLLREDPDFVARAAEFDHDTYCWTVDDPADIALCDRAGVRFVATNAPARTRSHLAEPDLPRFGSVTP</sequence>
<dbReference type="EMBL" id="JBHTIW010000015">
    <property type="protein sequence ID" value="MFD0921832.1"/>
    <property type="molecule type" value="Genomic_DNA"/>
</dbReference>
<gene>
    <name evidence="3" type="ORF">ACFQ16_18980</name>
</gene>
<evidence type="ECO:0000313" key="4">
    <source>
        <dbReference type="Proteomes" id="UP001597018"/>
    </source>
</evidence>
<comment type="caution">
    <text evidence="3">The sequence shown here is derived from an EMBL/GenBank/DDBJ whole genome shotgun (WGS) entry which is preliminary data.</text>
</comment>
<proteinExistence type="predicted"/>
<feature type="domain" description="GP-PDE" evidence="2">
    <location>
        <begin position="6"/>
        <end position="251"/>
    </location>
</feature>
<evidence type="ECO:0000256" key="1">
    <source>
        <dbReference type="SAM" id="MobiDB-lite"/>
    </source>
</evidence>
<protein>
    <submittedName>
        <fullName evidence="3">Glycerophosphodiester phosphodiesterase</fullName>
    </submittedName>
</protein>
<keyword evidence="4" id="KW-1185">Reference proteome</keyword>
<dbReference type="InterPro" id="IPR030395">
    <property type="entry name" value="GP_PDE_dom"/>
</dbReference>
<evidence type="ECO:0000313" key="3">
    <source>
        <dbReference type="EMBL" id="MFD0921832.1"/>
    </source>
</evidence>
<name>A0ABW3FVM0_9PSEU</name>
<dbReference type="RefSeq" id="WP_345601579.1">
    <property type="nucleotide sequence ID" value="NZ_BAABLT010000040.1"/>
</dbReference>
<dbReference type="PROSITE" id="PS51704">
    <property type="entry name" value="GP_PDE"/>
    <property type="match status" value="1"/>
</dbReference>
<dbReference type="Gene3D" id="3.20.20.190">
    <property type="entry name" value="Phosphatidylinositol (PI) phosphodiesterase"/>
    <property type="match status" value="1"/>
</dbReference>
<reference evidence="4" key="1">
    <citation type="journal article" date="2019" name="Int. J. Syst. Evol. Microbiol.">
        <title>The Global Catalogue of Microorganisms (GCM) 10K type strain sequencing project: providing services to taxonomists for standard genome sequencing and annotation.</title>
        <authorList>
            <consortium name="The Broad Institute Genomics Platform"/>
            <consortium name="The Broad Institute Genome Sequencing Center for Infectious Disease"/>
            <person name="Wu L."/>
            <person name="Ma J."/>
        </authorList>
    </citation>
    <scope>NUCLEOTIDE SEQUENCE [LARGE SCALE GENOMIC DNA]</scope>
    <source>
        <strain evidence="4">CCUG 56401</strain>
    </source>
</reference>
<evidence type="ECO:0000259" key="2">
    <source>
        <dbReference type="PROSITE" id="PS51704"/>
    </source>
</evidence>
<accession>A0ABW3FVM0</accession>
<dbReference type="SUPFAM" id="SSF51695">
    <property type="entry name" value="PLC-like phosphodiesterases"/>
    <property type="match status" value="1"/>
</dbReference>
<dbReference type="Pfam" id="PF03009">
    <property type="entry name" value="GDPD"/>
    <property type="match status" value="1"/>
</dbReference>
<dbReference type="InterPro" id="IPR017946">
    <property type="entry name" value="PLC-like_Pdiesterase_TIM-brl"/>
</dbReference>
<dbReference type="PANTHER" id="PTHR46211:SF13">
    <property type="entry name" value="GLYCEROPHOSPHODIESTER PHOSPHODIESTERASE 1-RELATED"/>
    <property type="match status" value="1"/>
</dbReference>
<feature type="region of interest" description="Disordered" evidence="1">
    <location>
        <begin position="1"/>
        <end position="20"/>
    </location>
</feature>
<dbReference type="Proteomes" id="UP001597018">
    <property type="component" value="Unassembled WGS sequence"/>
</dbReference>
<organism evidence="3 4">
    <name type="scientific">Saccharopolyspora rosea</name>
    <dbReference type="NCBI Taxonomy" id="524884"/>
    <lineage>
        <taxon>Bacteria</taxon>
        <taxon>Bacillati</taxon>
        <taxon>Actinomycetota</taxon>
        <taxon>Actinomycetes</taxon>
        <taxon>Pseudonocardiales</taxon>
        <taxon>Pseudonocardiaceae</taxon>
        <taxon>Saccharopolyspora</taxon>
    </lineage>
</organism>